<dbReference type="RefSeq" id="WP_107826276.1">
    <property type="nucleotide sequence ID" value="NZ_CP160205.1"/>
</dbReference>
<accession>A0A2T5JEG4</accession>
<reference evidence="1 2" key="1">
    <citation type="submission" date="2018-04" db="EMBL/GenBank/DDBJ databases">
        <title>Genomic Encyclopedia of Archaeal and Bacterial Type Strains, Phase II (KMG-II): from individual species to whole genera.</title>
        <authorList>
            <person name="Goeker M."/>
        </authorList>
    </citation>
    <scope>NUCLEOTIDE SEQUENCE [LARGE SCALE GENOMIC DNA]</scope>
    <source>
        <strain evidence="1 2">DSM 26809</strain>
    </source>
</reference>
<evidence type="ECO:0008006" key="3">
    <source>
        <dbReference type="Google" id="ProtNLM"/>
    </source>
</evidence>
<dbReference type="Proteomes" id="UP000244168">
    <property type="component" value="Unassembled WGS sequence"/>
</dbReference>
<sequence length="69" mass="7945">MKRRTILILAGIVLLIFVLGNPGEDDFMGFLGEREFVNTHRVHNYIVCSVYDVDGEKYFAITGNFYPMK</sequence>
<comment type="caution">
    <text evidence="1">The sequence shown here is derived from an EMBL/GenBank/DDBJ whole genome shotgun (WGS) entry which is preliminary data.</text>
</comment>
<gene>
    <name evidence="1" type="ORF">C8P68_10159</name>
</gene>
<keyword evidence="2" id="KW-1185">Reference proteome</keyword>
<organism evidence="1 2">
    <name type="scientific">Mucilaginibacter yixingensis</name>
    <dbReference type="NCBI Taxonomy" id="1295612"/>
    <lineage>
        <taxon>Bacteria</taxon>
        <taxon>Pseudomonadati</taxon>
        <taxon>Bacteroidota</taxon>
        <taxon>Sphingobacteriia</taxon>
        <taxon>Sphingobacteriales</taxon>
        <taxon>Sphingobacteriaceae</taxon>
        <taxon>Mucilaginibacter</taxon>
    </lineage>
</organism>
<proteinExistence type="predicted"/>
<evidence type="ECO:0000313" key="1">
    <source>
        <dbReference type="EMBL" id="PTR00832.1"/>
    </source>
</evidence>
<evidence type="ECO:0000313" key="2">
    <source>
        <dbReference type="Proteomes" id="UP000244168"/>
    </source>
</evidence>
<dbReference type="AlphaFoldDB" id="A0A2T5JEG4"/>
<protein>
    <recommendedName>
        <fullName evidence="3">WG repeat protein</fullName>
    </recommendedName>
</protein>
<name>A0A2T5JEG4_9SPHI</name>
<dbReference type="EMBL" id="QAOQ01000001">
    <property type="protein sequence ID" value="PTR00832.1"/>
    <property type="molecule type" value="Genomic_DNA"/>
</dbReference>